<name>A0AAV5CMU5_ELECO</name>
<dbReference type="AlphaFoldDB" id="A0AAV5CMU5"/>
<evidence type="ECO:0000313" key="2">
    <source>
        <dbReference type="Proteomes" id="UP001054889"/>
    </source>
</evidence>
<reference evidence="1" key="2">
    <citation type="submission" date="2021-12" db="EMBL/GenBank/DDBJ databases">
        <title>Resequencing data analysis of finger millet.</title>
        <authorList>
            <person name="Hatakeyama M."/>
            <person name="Aluri S."/>
            <person name="Balachadran M.T."/>
            <person name="Sivarajan S.R."/>
            <person name="Poveda L."/>
            <person name="Shimizu-Inatsugi R."/>
            <person name="Schlapbach R."/>
            <person name="Sreeman S.M."/>
            <person name="Shimizu K.K."/>
        </authorList>
    </citation>
    <scope>NUCLEOTIDE SEQUENCE</scope>
</reference>
<dbReference type="EMBL" id="BQKI01000007">
    <property type="protein sequence ID" value="GJM99693.1"/>
    <property type="molecule type" value="Genomic_DNA"/>
</dbReference>
<gene>
    <name evidence="1" type="primary">ga16818</name>
    <name evidence="1" type="ORF">PR202_ga16818</name>
</gene>
<accession>A0AAV5CMU5</accession>
<evidence type="ECO:0000313" key="1">
    <source>
        <dbReference type="EMBL" id="GJM99693.1"/>
    </source>
</evidence>
<dbReference type="Proteomes" id="UP001054889">
    <property type="component" value="Unassembled WGS sequence"/>
</dbReference>
<sequence length="59" mass="6575">MIILAAWVLWKHRNSSAFEGANPRISALLHVFSEEHHLWCLAGAHSLRTLSLGQVDALV</sequence>
<organism evidence="1 2">
    <name type="scientific">Eleusine coracana subsp. coracana</name>
    <dbReference type="NCBI Taxonomy" id="191504"/>
    <lineage>
        <taxon>Eukaryota</taxon>
        <taxon>Viridiplantae</taxon>
        <taxon>Streptophyta</taxon>
        <taxon>Embryophyta</taxon>
        <taxon>Tracheophyta</taxon>
        <taxon>Spermatophyta</taxon>
        <taxon>Magnoliopsida</taxon>
        <taxon>Liliopsida</taxon>
        <taxon>Poales</taxon>
        <taxon>Poaceae</taxon>
        <taxon>PACMAD clade</taxon>
        <taxon>Chloridoideae</taxon>
        <taxon>Cynodonteae</taxon>
        <taxon>Eleusininae</taxon>
        <taxon>Eleusine</taxon>
    </lineage>
</organism>
<proteinExistence type="predicted"/>
<comment type="caution">
    <text evidence="1">The sequence shown here is derived from an EMBL/GenBank/DDBJ whole genome shotgun (WGS) entry which is preliminary data.</text>
</comment>
<keyword evidence="2" id="KW-1185">Reference proteome</keyword>
<reference evidence="1" key="1">
    <citation type="journal article" date="2018" name="DNA Res.">
        <title>Multiple hybrid de novo genome assembly of finger millet, an orphan allotetraploid crop.</title>
        <authorList>
            <person name="Hatakeyama M."/>
            <person name="Aluri S."/>
            <person name="Balachadran M.T."/>
            <person name="Sivarajan S.R."/>
            <person name="Patrignani A."/>
            <person name="Gruter S."/>
            <person name="Poveda L."/>
            <person name="Shimizu-Inatsugi R."/>
            <person name="Baeten J."/>
            <person name="Francoijs K.J."/>
            <person name="Nataraja K.N."/>
            <person name="Reddy Y.A.N."/>
            <person name="Phadnis S."/>
            <person name="Ravikumar R.L."/>
            <person name="Schlapbach R."/>
            <person name="Sreeman S.M."/>
            <person name="Shimizu K.K."/>
        </authorList>
    </citation>
    <scope>NUCLEOTIDE SEQUENCE</scope>
</reference>
<protein>
    <submittedName>
        <fullName evidence="1">Uncharacterized protein</fullName>
    </submittedName>
</protein>